<evidence type="ECO:0000313" key="1">
    <source>
        <dbReference type="EMBL" id="GFZ79975.1"/>
    </source>
</evidence>
<protein>
    <recommendedName>
        <fullName evidence="3">Tetratricopeptide repeat protein</fullName>
    </recommendedName>
</protein>
<organism evidence="1 2">
    <name type="scientific">Aquaticitalea lipolytica</name>
    <dbReference type="NCBI Taxonomy" id="1247562"/>
    <lineage>
        <taxon>Bacteria</taxon>
        <taxon>Pseudomonadati</taxon>
        <taxon>Bacteroidota</taxon>
        <taxon>Flavobacteriia</taxon>
        <taxon>Flavobacteriales</taxon>
        <taxon>Flavobacteriaceae</taxon>
        <taxon>Aquaticitalea</taxon>
    </lineage>
</organism>
<dbReference type="EMBL" id="BMIC01000001">
    <property type="protein sequence ID" value="GFZ79975.1"/>
    <property type="molecule type" value="Genomic_DNA"/>
</dbReference>
<dbReference type="Proteomes" id="UP000598120">
    <property type="component" value="Unassembled WGS sequence"/>
</dbReference>
<gene>
    <name evidence="1" type="ORF">GCM10011531_07460</name>
</gene>
<dbReference type="AlphaFoldDB" id="A0A8J2X9A9"/>
<evidence type="ECO:0000313" key="2">
    <source>
        <dbReference type="Proteomes" id="UP000598120"/>
    </source>
</evidence>
<proteinExistence type="predicted"/>
<evidence type="ECO:0008006" key="3">
    <source>
        <dbReference type="Google" id="ProtNLM"/>
    </source>
</evidence>
<keyword evidence="2" id="KW-1185">Reference proteome</keyword>
<sequence>MVINQLMQLKDFTYLLQHPQDITAEQTSAMTSIIANYPYFQPARALYLKGLKNKESFKYNQELKTTAAYTTDRSILFDFITSEAFNQNEISQQIKQNSEHLKNITVNDIDDISVHKSVTIDEALKQHIKNSEGVLDPYLFEEKIKAEDVAQFISDINEAPKLPVFEIDTEQIKQTPEEQLNIGKPLEFNKSETHSFTEWLKITSFKPIERDEKVDEDNSDEIDNKNESSIEKKFELIDKFLDANPKIVPSKDAPIHNIAKAQITPNDGLMTETLARIYLEQKNYDKAIQSYKILSLKYPEKSGFFADQIKAVKQLQENNKE</sequence>
<comment type="caution">
    <text evidence="1">The sequence shown here is derived from an EMBL/GenBank/DDBJ whole genome shotgun (WGS) entry which is preliminary data.</text>
</comment>
<accession>A0A8J2X9A9</accession>
<name>A0A8J2X9A9_9FLAO</name>
<reference evidence="1 2" key="1">
    <citation type="journal article" date="2014" name="Int. J. Syst. Evol. Microbiol.">
        <title>Complete genome sequence of Corynebacterium casei LMG S-19264T (=DSM 44701T), isolated from a smear-ripened cheese.</title>
        <authorList>
            <consortium name="US DOE Joint Genome Institute (JGI-PGF)"/>
            <person name="Walter F."/>
            <person name="Albersmeier A."/>
            <person name="Kalinowski J."/>
            <person name="Ruckert C."/>
        </authorList>
    </citation>
    <scope>NUCLEOTIDE SEQUENCE [LARGE SCALE GENOMIC DNA]</scope>
    <source>
        <strain evidence="1 2">CGMCC 1.15295</strain>
    </source>
</reference>